<comment type="cofactor">
    <cofactor evidence="1">
        <name>[4Fe-4S] cluster</name>
        <dbReference type="ChEBI" id="CHEBI:49883"/>
    </cofactor>
</comment>
<dbReference type="InterPro" id="IPR023885">
    <property type="entry name" value="4Fe4S-binding_SPASM_dom"/>
</dbReference>
<dbReference type="PANTHER" id="PTHR43273">
    <property type="entry name" value="ANAEROBIC SULFATASE-MATURATING ENZYME HOMOLOG ASLB-RELATED"/>
    <property type="match status" value="1"/>
</dbReference>
<keyword evidence="2" id="KW-0949">S-adenosyl-L-methionine</keyword>
<sequence>MTIPLYANTGYGPHFSVIDIGLKDKVAVIDPDTGFWALSESSSLGDILAGDFAEKYMDQRQSFAEEMDNFRFNLTPSAVYFNPTEKCNFNCTYCYIPEEIRRNGVTMTSEEVSRALNVLKEYFGKTLPPKVKPQVIFHGSEPMIARDAVFRAIEDFRDDFLFGIQTNGILLDREAVEFLTSRNTGIGLSLDAPVEEVANTTRKNWSGQGGFRKILEVLEMLREYPAYNVITTVTRENVHLLPQMVDFFADLGVQMVMFNPVRCTQRGGRELKPEDSIMAEYFCRALDQTRTVRDRKGFKIVVVNFANVLAGILGPTTRRLMCDISPCGGGRCFFAVSARGDLFPCSEFVGFPEFRGGNLLKDPVENALKSEPFLKVTNRKVEDIAPCFRCAIKHFCGAPCPAEVYSLHGKLNAPAPYCKFYEEQVRYAFRVIASGEEKEFLWDGWEEETEETFSQILP</sequence>
<dbReference type="STRING" id="39841.SAMN05660836_00502"/>
<feature type="domain" description="Radical SAM core" evidence="7">
    <location>
        <begin position="73"/>
        <end position="299"/>
    </location>
</feature>
<dbReference type="Pfam" id="PF13186">
    <property type="entry name" value="SPASM"/>
    <property type="match status" value="1"/>
</dbReference>
<keyword evidence="5" id="KW-0411">Iron-sulfur</keyword>
<evidence type="ECO:0000313" key="8">
    <source>
        <dbReference type="EMBL" id="SFM49162.1"/>
    </source>
</evidence>
<dbReference type="CDD" id="cd01335">
    <property type="entry name" value="Radical_SAM"/>
    <property type="match status" value="1"/>
</dbReference>
<organism evidence="8 9">
    <name type="scientific">Thermodesulforhabdus norvegica</name>
    <dbReference type="NCBI Taxonomy" id="39841"/>
    <lineage>
        <taxon>Bacteria</taxon>
        <taxon>Pseudomonadati</taxon>
        <taxon>Thermodesulfobacteriota</taxon>
        <taxon>Syntrophobacteria</taxon>
        <taxon>Syntrophobacterales</taxon>
        <taxon>Thermodesulforhabdaceae</taxon>
        <taxon>Thermodesulforhabdus</taxon>
    </lineage>
</organism>
<dbReference type="SUPFAM" id="SSF102114">
    <property type="entry name" value="Radical SAM enzymes"/>
    <property type="match status" value="1"/>
</dbReference>
<dbReference type="SFLD" id="SFLDG01384">
    <property type="entry name" value="thioether_bond_formation_requi"/>
    <property type="match status" value="1"/>
</dbReference>
<proteinExistence type="inferred from homology"/>
<evidence type="ECO:0000259" key="7">
    <source>
        <dbReference type="PROSITE" id="PS51918"/>
    </source>
</evidence>
<dbReference type="InterPro" id="IPR007197">
    <property type="entry name" value="rSAM"/>
</dbReference>
<dbReference type="NCBIfam" id="TIGR04163">
    <property type="entry name" value="rSAM_cobopep"/>
    <property type="match status" value="1"/>
</dbReference>
<evidence type="ECO:0000256" key="4">
    <source>
        <dbReference type="ARBA" id="ARBA00023004"/>
    </source>
</evidence>
<comment type="similarity">
    <text evidence="6">Belongs to the radical SAM superfamily. Anaerobic sulfatase-maturating enzyme family.</text>
</comment>
<dbReference type="SFLD" id="SFLDS00029">
    <property type="entry name" value="Radical_SAM"/>
    <property type="match status" value="1"/>
</dbReference>
<dbReference type="SFLD" id="SFLDG01067">
    <property type="entry name" value="SPASM/twitch_domain_containing"/>
    <property type="match status" value="1"/>
</dbReference>
<dbReference type="GO" id="GO:0046872">
    <property type="term" value="F:metal ion binding"/>
    <property type="evidence" value="ECO:0007669"/>
    <property type="project" value="UniProtKB-KW"/>
</dbReference>
<keyword evidence="4" id="KW-0408">Iron</keyword>
<name>A0A1I4RA65_9BACT</name>
<evidence type="ECO:0000256" key="3">
    <source>
        <dbReference type="ARBA" id="ARBA00022723"/>
    </source>
</evidence>
<protein>
    <recommendedName>
        <fullName evidence="7">Radical SAM core domain-containing protein</fullName>
    </recommendedName>
</protein>
<dbReference type="NCBIfam" id="TIGR04085">
    <property type="entry name" value="rSAM_more_4Fe4S"/>
    <property type="match status" value="1"/>
</dbReference>
<dbReference type="Proteomes" id="UP000199611">
    <property type="component" value="Unassembled WGS sequence"/>
</dbReference>
<dbReference type="Pfam" id="PF04055">
    <property type="entry name" value="Radical_SAM"/>
    <property type="match status" value="1"/>
</dbReference>
<dbReference type="Gene3D" id="3.20.20.70">
    <property type="entry name" value="Aldolase class I"/>
    <property type="match status" value="1"/>
</dbReference>
<dbReference type="SFLD" id="SFLDG01072">
    <property type="entry name" value="dehydrogenase_like"/>
    <property type="match status" value="1"/>
</dbReference>
<dbReference type="InterPro" id="IPR058240">
    <property type="entry name" value="rSAM_sf"/>
</dbReference>
<dbReference type="GO" id="GO:0016491">
    <property type="term" value="F:oxidoreductase activity"/>
    <property type="evidence" value="ECO:0007669"/>
    <property type="project" value="InterPro"/>
</dbReference>
<dbReference type="SFLD" id="SFLDG01386">
    <property type="entry name" value="main_SPASM_domain-containing"/>
    <property type="match status" value="1"/>
</dbReference>
<dbReference type="OrthoDB" id="9782387at2"/>
<evidence type="ECO:0000256" key="1">
    <source>
        <dbReference type="ARBA" id="ARBA00001966"/>
    </source>
</evidence>
<evidence type="ECO:0000313" key="9">
    <source>
        <dbReference type="Proteomes" id="UP000199611"/>
    </source>
</evidence>
<dbReference type="RefSeq" id="WP_093393219.1">
    <property type="nucleotide sequence ID" value="NZ_FOUU01000001.1"/>
</dbReference>
<reference evidence="8 9" key="1">
    <citation type="submission" date="2016-10" db="EMBL/GenBank/DDBJ databases">
        <authorList>
            <person name="de Groot N.N."/>
        </authorList>
    </citation>
    <scope>NUCLEOTIDE SEQUENCE [LARGE SCALE GENOMIC DNA]</scope>
    <source>
        <strain evidence="8 9">DSM 9990</strain>
    </source>
</reference>
<evidence type="ECO:0000256" key="6">
    <source>
        <dbReference type="ARBA" id="ARBA00023601"/>
    </source>
</evidence>
<dbReference type="PROSITE" id="PS51918">
    <property type="entry name" value="RADICAL_SAM"/>
    <property type="match status" value="1"/>
</dbReference>
<accession>A0A1I4RA65</accession>
<evidence type="ECO:0000256" key="5">
    <source>
        <dbReference type="ARBA" id="ARBA00023014"/>
    </source>
</evidence>
<dbReference type="GO" id="GO:0051536">
    <property type="term" value="F:iron-sulfur cluster binding"/>
    <property type="evidence" value="ECO:0007669"/>
    <property type="project" value="UniProtKB-KW"/>
</dbReference>
<keyword evidence="3" id="KW-0479">Metal-binding</keyword>
<dbReference type="InterPro" id="IPR013785">
    <property type="entry name" value="Aldolase_TIM"/>
</dbReference>
<dbReference type="AlphaFoldDB" id="A0A1I4RA65"/>
<gene>
    <name evidence="8" type="ORF">SAMN05660836_00502</name>
</gene>
<dbReference type="EMBL" id="FOUU01000001">
    <property type="protein sequence ID" value="SFM49162.1"/>
    <property type="molecule type" value="Genomic_DNA"/>
</dbReference>
<dbReference type="InterPro" id="IPR026423">
    <property type="entry name" value="rSAM_cobopep"/>
</dbReference>
<dbReference type="PANTHER" id="PTHR43273:SF3">
    <property type="entry name" value="ANAEROBIC SULFATASE-MATURATING ENZYME HOMOLOG ASLB-RELATED"/>
    <property type="match status" value="1"/>
</dbReference>
<keyword evidence="9" id="KW-1185">Reference proteome</keyword>
<dbReference type="InterPro" id="IPR023867">
    <property type="entry name" value="Sulphatase_maturase_rSAM"/>
</dbReference>
<evidence type="ECO:0000256" key="2">
    <source>
        <dbReference type="ARBA" id="ARBA00022691"/>
    </source>
</evidence>